<dbReference type="GO" id="GO:0070773">
    <property type="term" value="F:protein-N-terminal glutamine amidohydrolase activity"/>
    <property type="evidence" value="ECO:0007669"/>
    <property type="project" value="UniProtKB-UniRule"/>
</dbReference>
<evidence type="ECO:0000256" key="3">
    <source>
        <dbReference type="ARBA" id="ARBA00012718"/>
    </source>
</evidence>
<sequence length="279" mass="32069">MAEALVSPIVDLLLGKLSSLAYQQFSLIYGVKNDLKKLQRTLNTIKAVLLDAEEQQLHNRQVGVWLEELKDVCYDAEDVFDEFQAHALRRQVLAERGSIPTKVSNALSWPKSLAFRFHICYKIKEIRESEENVYFLCKKLCADGSDLYVVFISNEKKHAYPTVASKGKQESRWCYSMGLSCYLHSEKKARGGDSPCLVWDLDSSLPFPSPLASYVSETIGPSFQLFFEFQRFFRIVHAPIFVRFLVFDRRHMKDPAGNWIAKPRSYEPIVAEGKHYDLV</sequence>
<dbReference type="InterPro" id="IPR023128">
    <property type="entry name" value="Prot_N_Gln_amidohydro_ab_roll"/>
</dbReference>
<keyword evidence="15" id="KW-1185">Reference proteome</keyword>
<reference evidence="15" key="1">
    <citation type="journal article" date="2019" name="Gigascience">
        <title>De novo genome assembly of the endangered Acer yangbiense, a plant species with extremely small populations endemic to Yunnan Province, China.</title>
        <authorList>
            <person name="Yang J."/>
            <person name="Wariss H.M."/>
            <person name="Tao L."/>
            <person name="Zhang R."/>
            <person name="Yun Q."/>
            <person name="Hollingsworth P."/>
            <person name="Dao Z."/>
            <person name="Luo G."/>
            <person name="Guo H."/>
            <person name="Ma Y."/>
            <person name="Sun W."/>
        </authorList>
    </citation>
    <scope>NUCLEOTIDE SEQUENCE [LARGE SCALE GENOMIC DNA]</scope>
    <source>
        <strain evidence="15">cv. Malutang</strain>
    </source>
</reference>
<evidence type="ECO:0000256" key="7">
    <source>
        <dbReference type="ARBA" id="ARBA00022801"/>
    </source>
</evidence>
<dbReference type="GO" id="GO:0005634">
    <property type="term" value="C:nucleus"/>
    <property type="evidence" value="ECO:0007669"/>
    <property type="project" value="TreeGrafter"/>
</dbReference>
<dbReference type="InterPro" id="IPR039733">
    <property type="entry name" value="NTAQ1"/>
</dbReference>
<evidence type="ECO:0000313" key="15">
    <source>
        <dbReference type="Proteomes" id="UP000323000"/>
    </source>
</evidence>
<evidence type="ECO:0000259" key="12">
    <source>
        <dbReference type="Pfam" id="PF09764"/>
    </source>
</evidence>
<evidence type="ECO:0000256" key="2">
    <source>
        <dbReference type="ARBA" id="ARBA00011245"/>
    </source>
</evidence>
<dbReference type="GO" id="GO:0008418">
    <property type="term" value="F:protein-N-terminal asparagine amidohydrolase activity"/>
    <property type="evidence" value="ECO:0007669"/>
    <property type="project" value="UniProtKB-UniRule"/>
</dbReference>
<dbReference type="PANTHER" id="PTHR13035">
    <property type="entry name" value="PROTEIN N-TERMINAL GLUTAMINE AMIDOHYDROLASE"/>
    <property type="match status" value="1"/>
</dbReference>
<dbReference type="GO" id="GO:0000166">
    <property type="term" value="F:nucleotide binding"/>
    <property type="evidence" value="ECO:0007669"/>
    <property type="project" value="UniProtKB-KW"/>
</dbReference>
<evidence type="ECO:0000256" key="6">
    <source>
        <dbReference type="ARBA" id="ARBA00022741"/>
    </source>
</evidence>
<organism evidence="14 15">
    <name type="scientific">Acer yangbiense</name>
    <dbReference type="NCBI Taxonomy" id="1000413"/>
    <lineage>
        <taxon>Eukaryota</taxon>
        <taxon>Viridiplantae</taxon>
        <taxon>Streptophyta</taxon>
        <taxon>Embryophyta</taxon>
        <taxon>Tracheophyta</taxon>
        <taxon>Spermatophyta</taxon>
        <taxon>Magnoliopsida</taxon>
        <taxon>eudicotyledons</taxon>
        <taxon>Gunneridae</taxon>
        <taxon>Pentapetalae</taxon>
        <taxon>rosids</taxon>
        <taxon>malvids</taxon>
        <taxon>Sapindales</taxon>
        <taxon>Sapindaceae</taxon>
        <taxon>Hippocastanoideae</taxon>
        <taxon>Acereae</taxon>
        <taxon>Acer</taxon>
    </lineage>
</organism>
<keyword evidence="6" id="KW-0547">Nucleotide-binding</keyword>
<comment type="similarity">
    <text evidence="1 11">Belongs to the NTAQ1 family.</text>
</comment>
<evidence type="ECO:0000256" key="4">
    <source>
        <dbReference type="ARBA" id="ARBA00021247"/>
    </source>
</evidence>
<keyword evidence="8" id="KW-0611">Plant defense</keyword>
<evidence type="ECO:0000259" key="13">
    <source>
        <dbReference type="Pfam" id="PF18052"/>
    </source>
</evidence>
<comment type="subunit">
    <text evidence="2 11">Monomer.</text>
</comment>
<comment type="function">
    <text evidence="11">Mediates the side-chain deamidation of N-terminal glutamine residues to glutamate, an important step in N-end rule pathway of protein degradation. Conversion of the resulting N-terminal glutamine to glutamate renders the protein susceptible to arginylation, polyubiquitination and degradation as specified by the N-end rule. Does not act on substrates with internal or C-terminal glutamine and does not act on non-glutamine residues in any position.</text>
</comment>
<accession>A0A5C7INE1</accession>
<evidence type="ECO:0000256" key="9">
    <source>
        <dbReference type="ARBA" id="ARBA00029677"/>
    </source>
</evidence>
<dbReference type="AlphaFoldDB" id="A0A5C7INE1"/>
<evidence type="ECO:0000256" key="8">
    <source>
        <dbReference type="ARBA" id="ARBA00022821"/>
    </source>
</evidence>
<evidence type="ECO:0000256" key="5">
    <source>
        <dbReference type="ARBA" id="ARBA00022737"/>
    </source>
</evidence>
<name>A0A5C7INE1_9ROSI</name>
<evidence type="ECO:0000256" key="1">
    <source>
        <dbReference type="ARBA" id="ARBA00008985"/>
    </source>
</evidence>
<dbReference type="EC" id="3.5.1.122" evidence="3 11"/>
<dbReference type="InterPro" id="IPR041118">
    <property type="entry name" value="Rx_N"/>
</dbReference>
<gene>
    <name evidence="14" type="ORF">EZV62_005299</name>
</gene>
<dbReference type="InterPro" id="IPR037132">
    <property type="entry name" value="N_Gln_amidohydro_ab_roll_sf"/>
</dbReference>
<feature type="domain" description="Disease resistance N-terminal" evidence="13">
    <location>
        <begin position="10"/>
        <end position="98"/>
    </location>
</feature>
<feature type="domain" description="Protein N-terminal glutamine amidohydrolase alpha beta roll" evidence="12">
    <location>
        <begin position="130"/>
        <end position="276"/>
    </location>
</feature>
<evidence type="ECO:0000313" key="14">
    <source>
        <dbReference type="EMBL" id="TXG70364.1"/>
    </source>
</evidence>
<dbReference type="OrthoDB" id="2018467at2759"/>
<dbReference type="Pfam" id="PF09764">
    <property type="entry name" value="Nt_Gln_amidase"/>
    <property type="match status" value="1"/>
</dbReference>
<proteinExistence type="inferred from homology"/>
<dbReference type="GO" id="GO:0006952">
    <property type="term" value="P:defense response"/>
    <property type="evidence" value="ECO:0007669"/>
    <property type="project" value="UniProtKB-KW"/>
</dbReference>
<dbReference type="Gene3D" id="3.10.620.10">
    <property type="entry name" value="Protein N-terminal glutamine amidohydrolase, alpha beta roll"/>
    <property type="match status" value="1"/>
</dbReference>
<dbReference type="Pfam" id="PF18052">
    <property type="entry name" value="Rx_N"/>
    <property type="match status" value="1"/>
</dbReference>
<comment type="catalytic activity">
    <reaction evidence="10 11">
        <text>N-terminal L-glutaminyl-[protein] + H2O = N-terminal L-glutamyl-[protein] + NH4(+)</text>
        <dbReference type="Rhea" id="RHEA:50680"/>
        <dbReference type="Rhea" id="RHEA-COMP:12668"/>
        <dbReference type="Rhea" id="RHEA-COMP:12777"/>
        <dbReference type="ChEBI" id="CHEBI:15377"/>
        <dbReference type="ChEBI" id="CHEBI:28938"/>
        <dbReference type="ChEBI" id="CHEBI:64721"/>
        <dbReference type="ChEBI" id="CHEBI:64722"/>
        <dbReference type="EC" id="3.5.1.122"/>
    </reaction>
</comment>
<keyword evidence="7 11" id="KW-0378">Hydrolase</keyword>
<protein>
    <recommendedName>
        <fullName evidence="4 11">Protein N-terminal glutamine amidohydrolase</fullName>
        <ecNumber evidence="3 11">3.5.1.122</ecNumber>
    </recommendedName>
    <alternativeName>
        <fullName evidence="9 11">Protein NH2-terminal glutamine deamidase</fullName>
    </alternativeName>
</protein>
<comment type="caution">
    <text evidence="14">The sequence shown here is derived from an EMBL/GenBank/DDBJ whole genome shotgun (WGS) entry which is preliminary data.</text>
</comment>
<dbReference type="Proteomes" id="UP000323000">
    <property type="component" value="Chromosome 2"/>
</dbReference>
<evidence type="ECO:0000256" key="10">
    <source>
        <dbReference type="ARBA" id="ARBA00048768"/>
    </source>
</evidence>
<keyword evidence="5" id="KW-0677">Repeat</keyword>
<dbReference type="EMBL" id="VAHF01000002">
    <property type="protein sequence ID" value="TXG70364.1"/>
    <property type="molecule type" value="Genomic_DNA"/>
</dbReference>
<dbReference type="PANTHER" id="PTHR13035:SF0">
    <property type="entry name" value="PROTEIN N-TERMINAL GLUTAMINE AMIDOHYDROLASE"/>
    <property type="match status" value="1"/>
</dbReference>
<dbReference type="InterPro" id="IPR038005">
    <property type="entry name" value="RX-like_CC"/>
</dbReference>
<evidence type="ECO:0000256" key="11">
    <source>
        <dbReference type="RuleBase" id="RU367082"/>
    </source>
</evidence>
<dbReference type="GO" id="GO:0005829">
    <property type="term" value="C:cytosol"/>
    <property type="evidence" value="ECO:0007669"/>
    <property type="project" value="TreeGrafter"/>
</dbReference>
<dbReference type="CDD" id="cd14798">
    <property type="entry name" value="RX-CC_like"/>
    <property type="match status" value="1"/>
</dbReference>